<reference evidence="2 3" key="1">
    <citation type="journal article" date="2016" name="Nat. Commun.">
        <title>Extremotolerant tardigrade genome and improved radiotolerance of human cultured cells by tardigrade-unique protein.</title>
        <authorList>
            <person name="Hashimoto T."/>
            <person name="Horikawa D.D."/>
            <person name="Saito Y."/>
            <person name="Kuwahara H."/>
            <person name="Kozuka-Hata H."/>
            <person name="Shin-I T."/>
            <person name="Minakuchi Y."/>
            <person name="Ohishi K."/>
            <person name="Motoyama A."/>
            <person name="Aizu T."/>
            <person name="Enomoto A."/>
            <person name="Kondo K."/>
            <person name="Tanaka S."/>
            <person name="Hara Y."/>
            <person name="Koshikawa S."/>
            <person name="Sagara H."/>
            <person name="Miura T."/>
            <person name="Yokobori S."/>
            <person name="Miyagawa K."/>
            <person name="Suzuki Y."/>
            <person name="Kubo T."/>
            <person name="Oyama M."/>
            <person name="Kohara Y."/>
            <person name="Fujiyama A."/>
            <person name="Arakawa K."/>
            <person name="Katayama T."/>
            <person name="Toyoda A."/>
            <person name="Kunieda T."/>
        </authorList>
    </citation>
    <scope>NUCLEOTIDE SEQUENCE [LARGE SCALE GENOMIC DNA]</scope>
    <source>
        <strain evidence="2 3">YOKOZUNA-1</strain>
    </source>
</reference>
<evidence type="ECO:0000313" key="3">
    <source>
        <dbReference type="Proteomes" id="UP000186922"/>
    </source>
</evidence>
<dbReference type="GO" id="GO:0003676">
    <property type="term" value="F:nucleic acid binding"/>
    <property type="evidence" value="ECO:0007669"/>
    <property type="project" value="InterPro"/>
</dbReference>
<comment type="caution">
    <text evidence="2">The sequence shown here is derived from an EMBL/GenBank/DDBJ whole genome shotgun (WGS) entry which is preliminary data.</text>
</comment>
<dbReference type="EMBL" id="BDGG01000010">
    <property type="protein sequence ID" value="GAV03707.1"/>
    <property type="molecule type" value="Genomic_DNA"/>
</dbReference>
<evidence type="ECO:0000313" key="2">
    <source>
        <dbReference type="EMBL" id="GAV03707.1"/>
    </source>
</evidence>
<proteinExistence type="predicted"/>
<dbReference type="Pfam" id="PF03184">
    <property type="entry name" value="DDE_1"/>
    <property type="match status" value="1"/>
</dbReference>
<keyword evidence="3" id="KW-1185">Reference proteome</keyword>
<dbReference type="OrthoDB" id="71166at2759"/>
<feature type="domain" description="DDE-1" evidence="1">
    <location>
        <begin position="5"/>
        <end position="129"/>
    </location>
</feature>
<dbReference type="AlphaFoldDB" id="A0A1D1VQ51"/>
<name>A0A1D1VQ51_RAMVA</name>
<evidence type="ECO:0000259" key="1">
    <source>
        <dbReference type="Pfam" id="PF03184"/>
    </source>
</evidence>
<gene>
    <name evidence="2" type="primary">RvY_14096-1</name>
    <name evidence="2" type="synonym">RvY_14096.1</name>
    <name evidence="2" type="ORF">RvY_14096</name>
</gene>
<accession>A0A1D1VQ51</accession>
<sequence>MGNAAGKMLRPLILYKGKMHIESHFRDTRDACYIGTSSSGVMDTDVLTEFLEKEFLSSITCPKNVLFCDGHSSHLSCIPFLVACMEHEKEIRVVVLLSGQTAFLQPLDKEVFGGVKQKWHSYLRDSRLDTTIDVSRTNFPAHIVKLWRPDCPPYSFNLGKNLLAKVIWLSAMKRQQTGNPAVKLGGKIRQIVN</sequence>
<organism evidence="2 3">
    <name type="scientific">Ramazzottius varieornatus</name>
    <name type="common">Water bear</name>
    <name type="synonym">Tardigrade</name>
    <dbReference type="NCBI Taxonomy" id="947166"/>
    <lineage>
        <taxon>Eukaryota</taxon>
        <taxon>Metazoa</taxon>
        <taxon>Ecdysozoa</taxon>
        <taxon>Tardigrada</taxon>
        <taxon>Eutardigrada</taxon>
        <taxon>Parachela</taxon>
        <taxon>Hypsibioidea</taxon>
        <taxon>Ramazzottiidae</taxon>
        <taxon>Ramazzottius</taxon>
    </lineage>
</organism>
<dbReference type="InterPro" id="IPR004875">
    <property type="entry name" value="DDE_SF_endonuclease_dom"/>
</dbReference>
<protein>
    <recommendedName>
        <fullName evidence="1">DDE-1 domain-containing protein</fullName>
    </recommendedName>
</protein>
<dbReference type="Proteomes" id="UP000186922">
    <property type="component" value="Unassembled WGS sequence"/>
</dbReference>